<proteinExistence type="inferred from homology"/>
<sequence length="762" mass="84512">MSSLATQLKKLQQRSTDSKHLSDSFLFNKSDAKSFSREQIWQLASAGLSTLVTLDGAFQPFLDDLFDVKKARQERKLMTTDETNKLNLRLDHFLTLLSPHLFLTAAQQVFEYLVRVYEVHVYNVTAVLRAFLPYHDHNIFSRAMLLLDLRDTGLDFLSKNQERGAPLLRDHLIIAAGDSREVLRLVCDTALLPHRLNISNNAANALLASVASRLATHVEADSLWRTLLPYLMELMNGADTSMISATSLRDDTVRFNGISPTKKEGACTALVVLAAWSTEVQFSLKTVLAVVKPLMVFLQQTQDPSMAVAPLTDLLGMLDLLFRTQREVVSHVSFTQQLNVLCTLPWSSWAPLLEAQFSSINPTSSSAIVPYNALFSTLVLFCLERLKVAGSFASISGDITQLLQVAATALPLSQTVVQEFLKVLMTAEDKFQEGKDASGRFFETVVSALERRYQSVFDTTLSTLLREDGAHTSSFLSRHLSGTRYQMVSVPGARGAKEQLPLFACLIHTNVEIRRVAALSMREMTLEQFVSSGRKGGAAITVDGGSLLELLANVLSYESSSKVAKELALTALHALELLTKAVKELKDSQAATLTRYQHYFRLLLDALLRVSFLQTETDFLSFFYTEVLTPLLSTVESKPSSQKSKKGAAAAVASASDLTPTLFFHIVVVYVALATSSKTEKNTSKVVSDITALLQQNFSNAPLIDRLVQDRKPEPQSSTIEDDDDDDRYPSTKTKLQERTVPLRTFDDERKTRRTTTGTSGR</sequence>
<evidence type="ECO:0000256" key="2">
    <source>
        <dbReference type="SAM" id="MobiDB-lite"/>
    </source>
</evidence>
<dbReference type="GO" id="GO:0032040">
    <property type="term" value="C:small-subunit processome"/>
    <property type="evidence" value="ECO:0007669"/>
    <property type="project" value="TreeGrafter"/>
</dbReference>
<dbReference type="OrthoDB" id="31183at2759"/>
<dbReference type="PANTHER" id="PTHR13457:SF1">
    <property type="entry name" value="HEAT REPEAT-CONTAINING PROTEIN 1"/>
    <property type="match status" value="1"/>
</dbReference>
<keyword evidence="1" id="KW-0687">Ribonucleoprotein</keyword>
<evidence type="ECO:0000313" key="4">
    <source>
        <dbReference type="Proteomes" id="UP000515908"/>
    </source>
</evidence>
<dbReference type="Proteomes" id="UP000515908">
    <property type="component" value="Chromosome 20"/>
</dbReference>
<dbReference type="GO" id="GO:0030686">
    <property type="term" value="C:90S preribosome"/>
    <property type="evidence" value="ECO:0007669"/>
    <property type="project" value="TreeGrafter"/>
</dbReference>
<accession>A0A7G2CN42</accession>
<dbReference type="AlphaFoldDB" id="A0A7G2CN42"/>
<comment type="similarity">
    <text evidence="1">Belongs to the HEATR1/UTP10 family.</text>
</comment>
<gene>
    <name evidence="3" type="ORF">ADEAN_000878800</name>
</gene>
<keyword evidence="1" id="KW-0690">Ribosome biogenesis</keyword>
<dbReference type="VEuPathDB" id="TriTrypDB:ADEAN_000878800"/>
<feature type="region of interest" description="Disordered" evidence="2">
    <location>
        <begin position="708"/>
        <end position="762"/>
    </location>
</feature>
<evidence type="ECO:0000256" key="1">
    <source>
        <dbReference type="RuleBase" id="RU367065"/>
    </source>
</evidence>
<reference evidence="3 4" key="1">
    <citation type="submission" date="2020-08" db="EMBL/GenBank/DDBJ databases">
        <authorList>
            <person name="Newling K."/>
            <person name="Davey J."/>
            <person name="Forrester S."/>
        </authorList>
    </citation>
    <scope>NUCLEOTIDE SEQUENCE [LARGE SCALE GENOMIC DNA]</scope>
    <source>
        <strain evidence="4">Crithidia deanei Carvalho (ATCC PRA-265)</strain>
    </source>
</reference>
<keyword evidence="1" id="KW-0539">Nucleus</keyword>
<dbReference type="GO" id="GO:0000462">
    <property type="term" value="P:maturation of SSU-rRNA from tricistronic rRNA transcript (SSU-rRNA, 5.8S rRNA, LSU-rRNA)"/>
    <property type="evidence" value="ECO:0007669"/>
    <property type="project" value="TreeGrafter"/>
</dbReference>
<dbReference type="GO" id="GO:0034455">
    <property type="term" value="C:t-UTP complex"/>
    <property type="evidence" value="ECO:0007669"/>
    <property type="project" value="TreeGrafter"/>
</dbReference>
<dbReference type="GO" id="GO:0030515">
    <property type="term" value="F:snoRNA binding"/>
    <property type="evidence" value="ECO:0007669"/>
    <property type="project" value="TreeGrafter"/>
</dbReference>
<dbReference type="PANTHER" id="PTHR13457">
    <property type="entry name" value="BAP28"/>
    <property type="match status" value="1"/>
</dbReference>
<evidence type="ECO:0000313" key="3">
    <source>
        <dbReference type="EMBL" id="CAD2221256.1"/>
    </source>
</evidence>
<keyword evidence="4" id="KW-1185">Reference proteome</keyword>
<organism evidence="3 4">
    <name type="scientific">Angomonas deanei</name>
    <dbReference type="NCBI Taxonomy" id="59799"/>
    <lineage>
        <taxon>Eukaryota</taxon>
        <taxon>Discoba</taxon>
        <taxon>Euglenozoa</taxon>
        <taxon>Kinetoplastea</taxon>
        <taxon>Metakinetoplastina</taxon>
        <taxon>Trypanosomatida</taxon>
        <taxon>Trypanosomatidae</taxon>
        <taxon>Strigomonadinae</taxon>
        <taxon>Angomonas</taxon>
    </lineage>
</organism>
<comment type="subcellular location">
    <subcellularLocation>
        <location evidence="1">Nucleus</location>
        <location evidence="1">Nucleolus</location>
    </subcellularLocation>
</comment>
<dbReference type="InterPro" id="IPR040191">
    <property type="entry name" value="UTP10"/>
</dbReference>
<name>A0A7G2CN42_9TRYP</name>
<dbReference type="EMBL" id="LR877164">
    <property type="protein sequence ID" value="CAD2221256.1"/>
    <property type="molecule type" value="Genomic_DNA"/>
</dbReference>
<comment type="function">
    <text evidence="1">Involved in nucleolar processing of pre-18S ribosomal RNA.</text>
</comment>
<dbReference type="GO" id="GO:0045943">
    <property type="term" value="P:positive regulation of transcription by RNA polymerase I"/>
    <property type="evidence" value="ECO:0007669"/>
    <property type="project" value="TreeGrafter"/>
</dbReference>
<keyword evidence="1" id="KW-0698">rRNA processing</keyword>
<protein>
    <recommendedName>
        <fullName evidence="1">HEAT repeat-containing protein 1</fullName>
    </recommendedName>
</protein>